<dbReference type="InterPro" id="IPR012750">
    <property type="entry name" value="ECA_WecA-rel"/>
</dbReference>
<comment type="catalytic activity">
    <reaction evidence="12">
        <text>di-trans,octa-cis-undecaprenyl phosphate + UDP-N-acetyl-alpha-D-glucosamine = N-acetyl-alpha-D-glucosaminyl-di-trans,octa-cis-undecaprenyl diphosphate + UMP</text>
        <dbReference type="Rhea" id="RHEA:28090"/>
        <dbReference type="ChEBI" id="CHEBI:57705"/>
        <dbReference type="ChEBI" id="CHEBI:57865"/>
        <dbReference type="ChEBI" id="CHEBI:60392"/>
        <dbReference type="ChEBI" id="CHEBI:62959"/>
        <dbReference type="EC" id="2.7.8.33"/>
    </reaction>
</comment>
<keyword evidence="13" id="KW-0479">Metal-binding</keyword>
<comment type="cofactor">
    <cofactor evidence="12">
        <name>Mn(2+)</name>
        <dbReference type="ChEBI" id="CHEBI:29035"/>
    </cofactor>
</comment>
<accession>A0A1G8C6Y9</accession>
<evidence type="ECO:0000256" key="11">
    <source>
        <dbReference type="ARBA" id="ARBA00023211"/>
    </source>
</evidence>
<feature type="binding site" evidence="13">
    <location>
        <position position="216"/>
    </location>
    <ligand>
        <name>Mg(2+)</name>
        <dbReference type="ChEBI" id="CHEBI:18420"/>
    </ligand>
</feature>
<dbReference type="GO" id="GO:0000287">
    <property type="term" value="F:magnesium ion binding"/>
    <property type="evidence" value="ECO:0007669"/>
    <property type="project" value="InterPro"/>
</dbReference>
<dbReference type="EMBL" id="FNDD01000015">
    <property type="protein sequence ID" value="SDH41266.1"/>
    <property type="molecule type" value="Genomic_DNA"/>
</dbReference>
<keyword evidence="2 12" id="KW-1003">Cell membrane</keyword>
<dbReference type="AlphaFoldDB" id="A0A1G8C6Y9"/>
<dbReference type="InterPro" id="IPR000715">
    <property type="entry name" value="Glycosyl_transferase_4"/>
</dbReference>
<evidence type="ECO:0000256" key="5">
    <source>
        <dbReference type="ARBA" id="ARBA00022679"/>
    </source>
</evidence>
<keyword evidence="10 12" id="KW-0472">Membrane</keyword>
<gene>
    <name evidence="12" type="primary">wecA</name>
    <name evidence="14" type="ORF">SAMN04488136_11585</name>
</gene>
<feature type="transmembrane region" description="Helical" evidence="12">
    <location>
        <begin position="46"/>
        <end position="66"/>
    </location>
</feature>
<evidence type="ECO:0000256" key="6">
    <source>
        <dbReference type="ARBA" id="ARBA00022692"/>
    </source>
</evidence>
<dbReference type="RefSeq" id="WP_093274790.1">
    <property type="nucleotide sequence ID" value="NZ_FNDD01000015.1"/>
</dbReference>
<dbReference type="PANTHER" id="PTHR22926">
    <property type="entry name" value="PHOSPHO-N-ACETYLMURAMOYL-PENTAPEPTIDE-TRANSFERASE"/>
    <property type="match status" value="1"/>
</dbReference>
<feature type="transmembrane region" description="Helical" evidence="12">
    <location>
        <begin position="212"/>
        <end position="231"/>
    </location>
</feature>
<evidence type="ECO:0000313" key="15">
    <source>
        <dbReference type="Proteomes" id="UP000198854"/>
    </source>
</evidence>
<organism evidence="14 15">
    <name type="scientific">Vibrio xiamenensis</name>
    <dbReference type="NCBI Taxonomy" id="861298"/>
    <lineage>
        <taxon>Bacteria</taxon>
        <taxon>Pseudomonadati</taxon>
        <taxon>Pseudomonadota</taxon>
        <taxon>Gammaproteobacteria</taxon>
        <taxon>Vibrionales</taxon>
        <taxon>Vibrionaceae</taxon>
        <taxon>Vibrio</taxon>
    </lineage>
</organism>
<evidence type="ECO:0000256" key="7">
    <source>
        <dbReference type="ARBA" id="ARBA00022842"/>
    </source>
</evidence>
<feature type="transmembrane region" description="Helical" evidence="12">
    <location>
        <begin position="158"/>
        <end position="176"/>
    </location>
</feature>
<dbReference type="CDD" id="cd06853">
    <property type="entry name" value="GT_WecA_like"/>
    <property type="match status" value="1"/>
</dbReference>
<dbReference type="EC" id="2.7.8.33" evidence="12"/>
<feature type="transmembrane region" description="Helical" evidence="12">
    <location>
        <begin position="323"/>
        <end position="343"/>
    </location>
</feature>
<comment type="subcellular location">
    <subcellularLocation>
        <location evidence="12">Cell inner membrane</location>
        <topology evidence="12">Multi-pass membrane protein</topology>
    </subcellularLocation>
    <subcellularLocation>
        <location evidence="1">Cell membrane</location>
        <topology evidence="1">Multi-pass membrane protein</topology>
    </subcellularLocation>
</comment>
<dbReference type="PANTHER" id="PTHR22926:SF3">
    <property type="entry name" value="UNDECAPRENYL-PHOSPHATE ALPHA-N-ACETYLGLUCOSAMINYL 1-PHOSPHATE TRANSFERASE"/>
    <property type="match status" value="1"/>
</dbReference>
<evidence type="ECO:0000256" key="4">
    <source>
        <dbReference type="ARBA" id="ARBA00022676"/>
    </source>
</evidence>
<dbReference type="GO" id="GO:0036380">
    <property type="term" value="F:UDP-N-acetylglucosamine-undecaprenyl-phosphate N-acetylglucosaminephosphotransferase activity"/>
    <property type="evidence" value="ECO:0007669"/>
    <property type="project" value="UniProtKB-UniRule"/>
</dbReference>
<dbReference type="GO" id="GO:0005886">
    <property type="term" value="C:plasma membrane"/>
    <property type="evidence" value="ECO:0007669"/>
    <property type="project" value="UniProtKB-SubCell"/>
</dbReference>
<feature type="transmembrane region" description="Helical" evidence="12">
    <location>
        <begin position="96"/>
        <end position="113"/>
    </location>
</feature>
<evidence type="ECO:0000256" key="9">
    <source>
        <dbReference type="ARBA" id="ARBA00022989"/>
    </source>
</evidence>
<keyword evidence="3 12" id="KW-0997">Cell inner membrane</keyword>
<dbReference type="HAMAP" id="MF_02030">
    <property type="entry name" value="WecA_Gammaproteo"/>
    <property type="match status" value="1"/>
</dbReference>
<keyword evidence="8 12" id="KW-0448">Lipopolysaccharide biosynthesis</keyword>
<feature type="transmembrane region" description="Helical" evidence="12">
    <location>
        <begin position="72"/>
        <end position="89"/>
    </location>
</feature>
<keyword evidence="9 12" id="KW-1133">Transmembrane helix</keyword>
<evidence type="ECO:0000256" key="3">
    <source>
        <dbReference type="ARBA" id="ARBA00022519"/>
    </source>
</evidence>
<name>A0A1G8C6Y9_9VIBR</name>
<dbReference type="OrthoDB" id="9783652at2"/>
<dbReference type="UniPathway" id="UPA00281"/>
<evidence type="ECO:0000256" key="10">
    <source>
        <dbReference type="ARBA" id="ARBA00023136"/>
    </source>
</evidence>
<feature type="transmembrane region" description="Helical" evidence="12">
    <location>
        <begin position="297"/>
        <end position="317"/>
    </location>
</feature>
<dbReference type="GO" id="GO:0030145">
    <property type="term" value="F:manganese ion binding"/>
    <property type="evidence" value="ECO:0007669"/>
    <property type="project" value="InterPro"/>
</dbReference>
<keyword evidence="4 12" id="KW-0328">Glycosyltransferase</keyword>
<keyword evidence="7 12" id="KW-0460">Magnesium</keyword>
<sequence>MSVKEILLFTFCLSFASLFLFRKLAQHVGLVDKPNERKQHSGSIPLVGGISVFISVIATFVFFYKLNTTREAIYFCAIILLFIGVLDDRFDISVKFRILVQFAIALFMVFVTGKKIQYFGNFMGDDAIFIDRFSSVIVTMLAVTATINAFNMVDGIDGLLGGLTCVTCTALAFVFAVNGERFYFIMCAVIVAALVPYIMLNMGIPFGKKYKVFMGDAGSMVIGFIVIWLTIQATQFSRIDHDIEMRPEAGLWIMAVPIMDMITVIIRRISTGRSPFQADREHLHHICLRLGLSSNQAMVSICALAFILAVIGILGEIYRVHETSMFCGFLVVFAGYFVAKNYAIRELDRKELKIA</sequence>
<evidence type="ECO:0000256" key="13">
    <source>
        <dbReference type="PIRSR" id="PIRSR600715-1"/>
    </source>
</evidence>
<dbReference type="GO" id="GO:0044038">
    <property type="term" value="P:cell wall macromolecule biosynthetic process"/>
    <property type="evidence" value="ECO:0007669"/>
    <property type="project" value="TreeGrafter"/>
</dbReference>
<dbReference type="GO" id="GO:0009276">
    <property type="term" value="C:Gram-negative-bacterium-type cell wall"/>
    <property type="evidence" value="ECO:0007669"/>
    <property type="project" value="InterPro"/>
</dbReference>
<evidence type="ECO:0000256" key="12">
    <source>
        <dbReference type="HAMAP-Rule" id="MF_02030"/>
    </source>
</evidence>
<keyword evidence="5 12" id="KW-0808">Transferase</keyword>
<comment type="cofactor">
    <cofactor evidence="12 13">
        <name>Mg(2+)</name>
        <dbReference type="ChEBI" id="CHEBI:18420"/>
    </cofactor>
</comment>
<evidence type="ECO:0000256" key="8">
    <source>
        <dbReference type="ARBA" id="ARBA00022985"/>
    </source>
</evidence>
<feature type="binding site" evidence="13">
    <location>
        <position position="151"/>
    </location>
    <ligand>
        <name>Mg(2+)</name>
        <dbReference type="ChEBI" id="CHEBI:18420"/>
    </ligand>
</feature>
<reference evidence="14 15" key="1">
    <citation type="submission" date="2016-10" db="EMBL/GenBank/DDBJ databases">
        <authorList>
            <person name="de Groot N.N."/>
        </authorList>
    </citation>
    <scope>NUCLEOTIDE SEQUENCE [LARGE SCALE GENOMIC DNA]</scope>
    <source>
        <strain evidence="14 15">CGMCC 1.10228</strain>
    </source>
</reference>
<evidence type="ECO:0000256" key="2">
    <source>
        <dbReference type="ARBA" id="ARBA00022475"/>
    </source>
</evidence>
<feature type="transmembrane region" description="Helical" evidence="12">
    <location>
        <begin position="6"/>
        <end position="25"/>
    </location>
</feature>
<dbReference type="NCBIfam" id="TIGR02380">
    <property type="entry name" value="ECA_wecA"/>
    <property type="match status" value="1"/>
</dbReference>
<keyword evidence="11 12" id="KW-0464">Manganese</keyword>
<feature type="transmembrane region" description="Helical" evidence="12">
    <location>
        <begin position="251"/>
        <end position="270"/>
    </location>
</feature>
<feature type="transmembrane region" description="Helical" evidence="12">
    <location>
        <begin position="133"/>
        <end position="151"/>
    </location>
</feature>
<dbReference type="Pfam" id="PF00953">
    <property type="entry name" value="Glycos_transf_4"/>
    <property type="match status" value="1"/>
</dbReference>
<dbReference type="GO" id="GO:0016757">
    <property type="term" value="F:glycosyltransferase activity"/>
    <property type="evidence" value="ECO:0007669"/>
    <property type="project" value="UniProtKB-KW"/>
</dbReference>
<dbReference type="GO" id="GO:0009243">
    <property type="term" value="P:O antigen biosynthetic process"/>
    <property type="evidence" value="ECO:0007669"/>
    <property type="project" value="UniProtKB-UniRule"/>
</dbReference>
<protein>
    <recommendedName>
        <fullName evidence="12">Undecaprenyl-phosphate alpha-N-acetylglucosaminyl 1-phosphate transferase</fullName>
        <ecNumber evidence="12">2.7.8.33</ecNumber>
    </recommendedName>
    <alternativeName>
        <fullName evidence="12">UDP-GlcNAc:undecaprenyl-phosphate GlcNAc-1-phosphate transferase</fullName>
    </alternativeName>
    <alternativeName>
        <fullName evidence="12">Undecaprenyl-phosphate GlcNAc-1-phosphate transferase</fullName>
    </alternativeName>
</protein>
<dbReference type="GO" id="GO:0071555">
    <property type="term" value="P:cell wall organization"/>
    <property type="evidence" value="ECO:0007669"/>
    <property type="project" value="TreeGrafter"/>
</dbReference>
<evidence type="ECO:0000313" key="14">
    <source>
        <dbReference type="EMBL" id="SDH41266.1"/>
    </source>
</evidence>
<dbReference type="Proteomes" id="UP000198854">
    <property type="component" value="Unassembled WGS sequence"/>
</dbReference>
<comment type="function">
    <text evidence="12">Catalyzes the transfer of the GlcNAc-1-phosphate moiety from UDP-GlcNAc onto the carrier lipid undecaprenyl phosphate (C55-P), yielding GlcNAc-pyrophosphoryl-undecaprenyl (GlcNAc-PP-C55).</text>
</comment>
<keyword evidence="6 12" id="KW-0812">Transmembrane</keyword>
<keyword evidence="15" id="KW-1185">Reference proteome</keyword>
<dbReference type="STRING" id="861298.SAMN04488136_11585"/>
<feature type="transmembrane region" description="Helical" evidence="12">
    <location>
        <begin position="182"/>
        <end position="200"/>
    </location>
</feature>
<proteinExistence type="inferred from homology"/>
<comment type="pathway">
    <text evidence="12">Bacterial outer membrane biogenesis; LPS O-antigen biosynthesis.</text>
</comment>
<comment type="similarity">
    <text evidence="12">Belongs to the glycosyltransferase 4 family. WecA subfamily.</text>
</comment>
<evidence type="ECO:0000256" key="1">
    <source>
        <dbReference type="ARBA" id="ARBA00004651"/>
    </source>
</evidence>